<organism evidence="8">
    <name type="scientific">marine sediment metagenome</name>
    <dbReference type="NCBI Taxonomy" id="412755"/>
    <lineage>
        <taxon>unclassified sequences</taxon>
        <taxon>metagenomes</taxon>
        <taxon>ecological metagenomes</taxon>
    </lineage>
</organism>
<dbReference type="Gene3D" id="3.30.70.20">
    <property type="match status" value="1"/>
</dbReference>
<dbReference type="EMBL" id="LAZR01000770">
    <property type="protein sequence ID" value="KKN58223.1"/>
    <property type="molecule type" value="Genomic_DNA"/>
</dbReference>
<dbReference type="GO" id="GO:0046872">
    <property type="term" value="F:metal ion binding"/>
    <property type="evidence" value="ECO:0007669"/>
    <property type="project" value="UniProtKB-KW"/>
</dbReference>
<dbReference type="InterPro" id="IPR017896">
    <property type="entry name" value="4Fe4S_Fe-S-bd"/>
</dbReference>
<reference evidence="8" key="1">
    <citation type="journal article" date="2015" name="Nature">
        <title>Complex archaea that bridge the gap between prokaryotes and eukaryotes.</title>
        <authorList>
            <person name="Spang A."/>
            <person name="Saw J.H."/>
            <person name="Jorgensen S.L."/>
            <person name="Zaremba-Niedzwiedzka K."/>
            <person name="Martijn J."/>
            <person name="Lind A.E."/>
            <person name="van Eijk R."/>
            <person name="Schleper C."/>
            <person name="Guy L."/>
            <person name="Ettema T.J."/>
        </authorList>
    </citation>
    <scope>NUCLEOTIDE SEQUENCE</scope>
</reference>
<gene>
    <name evidence="8" type="ORF">LCGC14_0554120</name>
</gene>
<dbReference type="PROSITE" id="PS00198">
    <property type="entry name" value="4FE4S_FER_1"/>
    <property type="match status" value="1"/>
</dbReference>
<name>A0A0F9UX56_9ZZZZ</name>
<evidence type="ECO:0000256" key="1">
    <source>
        <dbReference type="ARBA" id="ARBA00004196"/>
    </source>
</evidence>
<evidence type="ECO:0000256" key="4">
    <source>
        <dbReference type="ARBA" id="ARBA00023004"/>
    </source>
</evidence>
<dbReference type="GO" id="GO:0051536">
    <property type="term" value="F:iron-sulfur cluster binding"/>
    <property type="evidence" value="ECO:0007669"/>
    <property type="project" value="UniProtKB-KW"/>
</dbReference>
<evidence type="ECO:0000259" key="7">
    <source>
        <dbReference type="PROSITE" id="PS51379"/>
    </source>
</evidence>
<evidence type="ECO:0000256" key="6">
    <source>
        <dbReference type="ARBA" id="ARBA00023136"/>
    </source>
</evidence>
<dbReference type="InterPro" id="IPR012832">
    <property type="entry name" value="RDH"/>
</dbReference>
<dbReference type="SUPFAM" id="SSF54862">
    <property type="entry name" value="4Fe-4S ferredoxins"/>
    <property type="match status" value="1"/>
</dbReference>
<evidence type="ECO:0000256" key="3">
    <source>
        <dbReference type="ARBA" id="ARBA00022729"/>
    </source>
</evidence>
<comment type="caution">
    <text evidence="8">The sequence shown here is derived from an EMBL/GenBank/DDBJ whole genome shotgun (WGS) entry which is preliminary data.</text>
</comment>
<keyword evidence="5" id="KW-0411">Iron-sulfur</keyword>
<evidence type="ECO:0000256" key="2">
    <source>
        <dbReference type="ARBA" id="ARBA00022723"/>
    </source>
</evidence>
<dbReference type="InterPro" id="IPR017900">
    <property type="entry name" value="4Fe4S_Fe_S_CS"/>
</dbReference>
<dbReference type="PANTHER" id="PTHR42827">
    <property type="entry name" value="IRON-SULFUR CLUSTER-BINDING PROTEIN-RELATED"/>
    <property type="match status" value="1"/>
</dbReference>
<keyword evidence="2" id="KW-0479">Metal-binding</keyword>
<dbReference type="Pfam" id="PF12838">
    <property type="entry name" value="Fer4_7"/>
    <property type="match status" value="1"/>
</dbReference>
<evidence type="ECO:0000313" key="8">
    <source>
        <dbReference type="EMBL" id="KKN58223.1"/>
    </source>
</evidence>
<dbReference type="AlphaFoldDB" id="A0A0F9UX56"/>
<dbReference type="Pfam" id="PF13486">
    <property type="entry name" value="Dehalogenase"/>
    <property type="match status" value="1"/>
</dbReference>
<dbReference type="NCBIfam" id="TIGR02486">
    <property type="entry name" value="RDH"/>
    <property type="match status" value="1"/>
</dbReference>
<dbReference type="GO" id="GO:0030313">
    <property type="term" value="C:cell envelope"/>
    <property type="evidence" value="ECO:0007669"/>
    <property type="project" value="UniProtKB-SubCell"/>
</dbReference>
<keyword evidence="4" id="KW-0408">Iron</keyword>
<dbReference type="PANTHER" id="PTHR42827:SF1">
    <property type="entry name" value="IRON-SULFUR CLUSTER-BINDING PROTEIN"/>
    <property type="match status" value="1"/>
</dbReference>
<evidence type="ECO:0000256" key="5">
    <source>
        <dbReference type="ARBA" id="ARBA00023014"/>
    </source>
</evidence>
<dbReference type="InterPro" id="IPR028894">
    <property type="entry name" value="RDH_dom"/>
</dbReference>
<dbReference type="PROSITE" id="PS51379">
    <property type="entry name" value="4FE4S_FER_2"/>
    <property type="match status" value="1"/>
</dbReference>
<feature type="domain" description="4Fe-4S ferredoxin-type" evidence="7">
    <location>
        <begin position="273"/>
        <end position="304"/>
    </location>
</feature>
<sequence length="364" mass="41349">MYEIDDTVYKRFKQKNNMLFRRLWDKSLRTYHQMIDTNLEKHIESKKEGYSRLDFALVAAGWTVYERFPYAFKWKRKHLMDIGYGVNWMKSKHVIENRQNFTNYIKKGARFYGASIVGIADVNEKWIYKTGFMRPDEVSEAEAKQGIRGGKAEESIYEQPIELPDGMNKVIVMAIEMDQDSISTAPAQPAAAAASLAYSKMAFTISCLGEFIRNLGYRAIQCGNDTALSIPLAVDGGLGALGRLGLLITPEFGPRVRICKIFTDLPLISDKPNEKFINKIAEFCKTCLKCAKSCETNAISKEVQPSFKGNNISNNSGIKKYYTDAEKCFEFWIKNSSDCGSCIATCPFSKIKQYLSPHEFWDSI</sequence>
<keyword evidence="3" id="KW-0732">Signal</keyword>
<comment type="subcellular location">
    <subcellularLocation>
        <location evidence="1">Cell envelope</location>
    </subcellularLocation>
</comment>
<keyword evidence="6" id="KW-0472">Membrane</keyword>
<proteinExistence type="predicted"/>
<protein>
    <recommendedName>
        <fullName evidence="7">4Fe-4S ferredoxin-type domain-containing protein</fullName>
    </recommendedName>
</protein>
<accession>A0A0F9UX56</accession>